<dbReference type="PANTHER" id="PTHR11440">
    <property type="entry name" value="LECITHIN-CHOLESTEROL ACYLTRANSFERASE-RELATED"/>
    <property type="match status" value="1"/>
</dbReference>
<evidence type="ECO:0000256" key="1">
    <source>
        <dbReference type="SAM" id="MobiDB-lite"/>
    </source>
</evidence>
<feature type="non-terminal residue" evidence="3">
    <location>
        <position position="709"/>
    </location>
</feature>
<sequence length="709" mass="80369">MAKKKKSNNSSNPQIKSPLSEKKNLLTVTKYNDKDNYSTDGYSSNVSENSDITDSYPNSLNSDSETESQLNSSNNIESPNSDKKSDLNSPLNKVKSQAVNAKNKLLNSRPYQYYNKHRRHHQEEPKSLLAFRRVYFILGIVIGACTIYFATKKMDEYKDMSSVFKNIINDIGVSEYFSSDFVGNMAKIVGENFSEDDNFLPGRDLAKTYNLTAKYPIFIIPGITSCGLETWMDPNTESPKCSETYFRKRMWGTLNMPKAILLDRKCWLEHMMLDPKTGLDPPGFKLRASPGLTAADYLFPGYWVWGKVITNLGTIGYDSNNIIFSSYDWRLSPKNLEVRDGFYTELKMSIEKTVKLKKEKVVIVTHSMGFNMFFYFLSWIESPDGGNAGKDWVNKHIKTFINVAGTALGVPKACSALVSGETKDTAQLGSFLSYVLEKLLSMKERITIFRNYGSISSMLPKGGNVIWGKRDSKAPDQKDDSFKKNGPYAILTVQEKNKDSTNGNITSIYGSDVIPFLNELSDSNYQNFLKNTYSHDIAYTEKEIKANKNDKTKWNNPLEVSLPYAPDMNIYCLYGINKPTERKYYYIHDPYSSNAASHTSINKDDEKIQNGIQFDNGDGTVPLVSEGYMCEGGWRMKRYNPANIKITTREYPHNPYLMWVRGGPETADHVDILGNHDLLKDILFIVSGNEHLVSKKVDSELPNIVKEIN</sequence>
<dbReference type="SUPFAM" id="SSF53474">
    <property type="entry name" value="alpha/beta-Hydrolases"/>
    <property type="match status" value="1"/>
</dbReference>
<reference evidence="3 4" key="1">
    <citation type="submission" date="2016-08" db="EMBL/GenBank/DDBJ databases">
        <title>A Parts List for Fungal Cellulosomes Revealed by Comparative Genomics.</title>
        <authorList>
            <consortium name="DOE Joint Genome Institute"/>
            <person name="Haitjema C.H."/>
            <person name="Gilmore S.P."/>
            <person name="Henske J.K."/>
            <person name="Solomon K.V."/>
            <person name="De Groot R."/>
            <person name="Kuo A."/>
            <person name="Mondo S.J."/>
            <person name="Salamov A.A."/>
            <person name="Labutti K."/>
            <person name="Zhao Z."/>
            <person name="Chiniquy J."/>
            <person name="Barry K."/>
            <person name="Brewer H.M."/>
            <person name="Purvine S.O."/>
            <person name="Wright A.T."/>
            <person name="Boxma B."/>
            <person name="Van Alen T."/>
            <person name="Hackstein J.H."/>
            <person name="Baker S.E."/>
            <person name="Grigoriev I.V."/>
            <person name="O'Malley M.A."/>
        </authorList>
    </citation>
    <scope>NUCLEOTIDE SEQUENCE [LARGE SCALE GENOMIC DNA]</scope>
    <source>
        <strain evidence="3 4">G1</strain>
    </source>
</reference>
<dbReference type="Gene3D" id="3.40.50.1820">
    <property type="entry name" value="alpha/beta hydrolase"/>
    <property type="match status" value="1"/>
</dbReference>
<dbReference type="InterPro" id="IPR029058">
    <property type="entry name" value="AB_hydrolase_fold"/>
</dbReference>
<keyword evidence="2" id="KW-0472">Membrane</keyword>
<dbReference type="GO" id="GO:0006629">
    <property type="term" value="P:lipid metabolic process"/>
    <property type="evidence" value="ECO:0007669"/>
    <property type="project" value="InterPro"/>
</dbReference>
<dbReference type="Proteomes" id="UP000193920">
    <property type="component" value="Unassembled WGS sequence"/>
</dbReference>
<protein>
    <submittedName>
        <fullName evidence="3">LACT-domain-containing protein</fullName>
    </submittedName>
</protein>
<organism evidence="3 4">
    <name type="scientific">Neocallimastix californiae</name>
    <dbReference type="NCBI Taxonomy" id="1754190"/>
    <lineage>
        <taxon>Eukaryota</taxon>
        <taxon>Fungi</taxon>
        <taxon>Fungi incertae sedis</taxon>
        <taxon>Chytridiomycota</taxon>
        <taxon>Chytridiomycota incertae sedis</taxon>
        <taxon>Neocallimastigomycetes</taxon>
        <taxon>Neocallimastigales</taxon>
        <taxon>Neocallimastigaceae</taxon>
        <taxon>Neocallimastix</taxon>
    </lineage>
</organism>
<feature type="compositionally biased region" description="Polar residues" evidence="1">
    <location>
        <begin position="38"/>
        <end position="79"/>
    </location>
</feature>
<evidence type="ECO:0000256" key="2">
    <source>
        <dbReference type="SAM" id="Phobius"/>
    </source>
</evidence>
<feature type="region of interest" description="Disordered" evidence="1">
    <location>
        <begin position="1"/>
        <end position="94"/>
    </location>
</feature>
<feature type="transmembrane region" description="Helical" evidence="2">
    <location>
        <begin position="134"/>
        <end position="151"/>
    </location>
</feature>
<proteinExistence type="predicted"/>
<comment type="caution">
    <text evidence="3">The sequence shown here is derived from an EMBL/GenBank/DDBJ whole genome shotgun (WGS) entry which is preliminary data.</text>
</comment>
<dbReference type="STRING" id="1754190.A0A1Y2ERR9"/>
<keyword evidence="2" id="KW-1133">Transmembrane helix</keyword>
<dbReference type="GO" id="GO:0008374">
    <property type="term" value="F:O-acyltransferase activity"/>
    <property type="evidence" value="ECO:0007669"/>
    <property type="project" value="InterPro"/>
</dbReference>
<dbReference type="EMBL" id="MCOG01000031">
    <property type="protein sequence ID" value="ORY73964.1"/>
    <property type="molecule type" value="Genomic_DNA"/>
</dbReference>
<evidence type="ECO:0000313" key="3">
    <source>
        <dbReference type="EMBL" id="ORY73964.1"/>
    </source>
</evidence>
<gene>
    <name evidence="3" type="ORF">LY90DRAFT_378430</name>
</gene>
<dbReference type="Pfam" id="PF02450">
    <property type="entry name" value="LCAT"/>
    <property type="match status" value="1"/>
</dbReference>
<keyword evidence="2" id="KW-0812">Transmembrane</keyword>
<dbReference type="AlphaFoldDB" id="A0A1Y2ERR9"/>
<keyword evidence="4" id="KW-1185">Reference proteome</keyword>
<name>A0A1Y2ERR9_9FUNG</name>
<evidence type="ECO:0000313" key="4">
    <source>
        <dbReference type="Proteomes" id="UP000193920"/>
    </source>
</evidence>
<dbReference type="InterPro" id="IPR003386">
    <property type="entry name" value="LACT/PDAT_acylTrfase"/>
</dbReference>
<accession>A0A1Y2ERR9</accession>
<dbReference type="OrthoDB" id="190846at2759"/>